<dbReference type="Proteomes" id="UP000193380">
    <property type="component" value="Unassembled WGS sequence"/>
</dbReference>
<dbReference type="Gene3D" id="6.10.250.2420">
    <property type="match status" value="1"/>
</dbReference>
<reference evidence="4" key="1">
    <citation type="journal article" date="2014" name="Nat. Commun.">
        <title>The rainbow trout genome provides novel insights into evolution after whole-genome duplication in vertebrates.</title>
        <authorList>
            <person name="Berthelot C."/>
            <person name="Brunet F."/>
            <person name="Chalopin D."/>
            <person name="Juanchich A."/>
            <person name="Bernard M."/>
            <person name="Noel B."/>
            <person name="Bento P."/>
            <person name="Da Silva C."/>
            <person name="Labadie K."/>
            <person name="Alberti A."/>
            <person name="Aury J.M."/>
            <person name="Louis A."/>
            <person name="Dehais P."/>
            <person name="Bardou P."/>
            <person name="Montfort J."/>
            <person name="Klopp C."/>
            <person name="Cabau C."/>
            <person name="Gaspin C."/>
            <person name="Thorgaard G.H."/>
            <person name="Boussaha M."/>
            <person name="Quillet E."/>
            <person name="Guyomard R."/>
            <person name="Galiana D."/>
            <person name="Bobe J."/>
            <person name="Volff J.N."/>
            <person name="Genet C."/>
            <person name="Wincker P."/>
            <person name="Jaillon O."/>
            <person name="Roest Crollius H."/>
            <person name="Guiguen Y."/>
        </authorList>
    </citation>
    <scope>NUCLEOTIDE SEQUENCE [LARGE SCALE GENOMIC DNA]</scope>
</reference>
<dbReference type="PaxDb" id="8022-A0A060WBH1"/>
<protein>
    <recommendedName>
        <fullName evidence="3">Myosin tail domain-containing protein</fullName>
    </recommendedName>
</protein>
<feature type="compositionally biased region" description="Acidic residues" evidence="2">
    <location>
        <begin position="392"/>
        <end position="402"/>
    </location>
</feature>
<dbReference type="PANTHER" id="PTHR46349:SF2">
    <property type="entry name" value="CINGULIN-LIKE PROTEIN 1"/>
    <property type="match status" value="1"/>
</dbReference>
<evidence type="ECO:0000256" key="2">
    <source>
        <dbReference type="SAM" id="MobiDB-lite"/>
    </source>
</evidence>
<dbReference type="GO" id="GO:0005923">
    <property type="term" value="C:bicellular tight junction"/>
    <property type="evidence" value="ECO:0007669"/>
    <property type="project" value="TreeGrafter"/>
</dbReference>
<dbReference type="SUPFAM" id="SSF90257">
    <property type="entry name" value="Myosin rod fragments"/>
    <property type="match status" value="1"/>
</dbReference>
<dbReference type="PANTHER" id="PTHR46349">
    <property type="entry name" value="CINGULIN-LIKE PROTEIN 1-RELATED"/>
    <property type="match status" value="1"/>
</dbReference>
<dbReference type="GO" id="GO:0150105">
    <property type="term" value="P:protein localization to cell-cell junction"/>
    <property type="evidence" value="ECO:0007669"/>
    <property type="project" value="TreeGrafter"/>
</dbReference>
<feature type="region of interest" description="Disordered" evidence="2">
    <location>
        <begin position="44"/>
        <end position="64"/>
    </location>
</feature>
<dbReference type="EMBL" id="FR904391">
    <property type="protein sequence ID" value="CDQ61890.1"/>
    <property type="molecule type" value="Genomic_DNA"/>
</dbReference>
<feature type="compositionally biased region" description="Low complexity" evidence="2">
    <location>
        <begin position="410"/>
        <end position="419"/>
    </location>
</feature>
<dbReference type="AlphaFoldDB" id="A0A060WBH1"/>
<proteinExistence type="predicted"/>
<feature type="region of interest" description="Disordered" evidence="2">
    <location>
        <begin position="379"/>
        <end position="421"/>
    </location>
</feature>
<keyword evidence="1" id="KW-0175">Coiled coil</keyword>
<dbReference type="Pfam" id="PF01576">
    <property type="entry name" value="Myosin_tail_1"/>
    <property type="match status" value="1"/>
</dbReference>
<dbReference type="GO" id="GO:0016459">
    <property type="term" value="C:myosin complex"/>
    <property type="evidence" value="ECO:0007669"/>
    <property type="project" value="InterPro"/>
</dbReference>
<organism evidence="4 5">
    <name type="scientific">Oncorhynchus mykiss</name>
    <name type="common">Rainbow trout</name>
    <name type="synonym">Salmo gairdneri</name>
    <dbReference type="NCBI Taxonomy" id="8022"/>
    <lineage>
        <taxon>Eukaryota</taxon>
        <taxon>Metazoa</taxon>
        <taxon>Chordata</taxon>
        <taxon>Craniata</taxon>
        <taxon>Vertebrata</taxon>
        <taxon>Euteleostomi</taxon>
        <taxon>Actinopterygii</taxon>
        <taxon>Neopterygii</taxon>
        <taxon>Teleostei</taxon>
        <taxon>Protacanthopterygii</taxon>
        <taxon>Salmoniformes</taxon>
        <taxon>Salmonidae</taxon>
        <taxon>Salmoninae</taxon>
        <taxon>Oncorhynchus</taxon>
    </lineage>
</organism>
<evidence type="ECO:0000256" key="1">
    <source>
        <dbReference type="ARBA" id="ARBA00023054"/>
    </source>
</evidence>
<dbReference type="InterPro" id="IPR002928">
    <property type="entry name" value="Myosin_tail"/>
</dbReference>
<feature type="domain" description="Myosin tail" evidence="3">
    <location>
        <begin position="18"/>
        <end position="382"/>
    </location>
</feature>
<evidence type="ECO:0000313" key="5">
    <source>
        <dbReference type="Proteomes" id="UP000193380"/>
    </source>
</evidence>
<name>A0A060WBH1_ONCMY</name>
<dbReference type="STRING" id="8022.A0A060WBH1"/>
<reference evidence="4" key="2">
    <citation type="submission" date="2014-03" db="EMBL/GenBank/DDBJ databases">
        <authorList>
            <person name="Genoscope - CEA"/>
        </authorList>
    </citation>
    <scope>NUCLEOTIDE SEQUENCE</scope>
</reference>
<accession>A0A060WBH1</accession>
<evidence type="ECO:0000313" key="4">
    <source>
        <dbReference type="EMBL" id="CDQ61890.1"/>
    </source>
</evidence>
<gene>
    <name evidence="4" type="ORF">GSONMT00066081001</name>
</gene>
<sequence length="429" mass="50303">MFGISRYSIALKGCTGKIDQALTTRLEDVQRNLTKLNHDHRELEERLKEERSQKEQFKNTKNEIEDERSLLDRTVEKLQREMSEIVEASQSSTQELQEQINVYKEKNRREMAELQRQLRERGVELDKSRLAAKSLQEELSHVEEDLRQCKRERDDAVLKEKVLEQKVYHLEVEAETKTNSKEDKIRQVKLMEDRINQLELDLDEEKQSGDLLIVRIDRGREQSTCSLKKGLLSERVANSDQETVGSVLFHEELTLFQIQQETPGTEKRVALDKVASPQHWQIGSLTHGAVFSRDRANLQLVNRRLERKVKEMMMQVDEEHHSLQDQKDQLNLRLKALKRQMDEAEEEIDRLEHGKKKLQRDLDEQQEANEQLQSQLKSLRSEMRRKTNSAPLDDDDEDDISTDGETYFRSSSGYKRSSSQDNIISTFCL</sequence>
<evidence type="ECO:0000259" key="3">
    <source>
        <dbReference type="Pfam" id="PF01576"/>
    </source>
</evidence>